<evidence type="ECO:0000313" key="4">
    <source>
        <dbReference type="Proteomes" id="UP001181355"/>
    </source>
</evidence>
<name>A0ABY9RKW8_9BURK</name>
<proteinExistence type="predicted"/>
<evidence type="ECO:0000259" key="2">
    <source>
        <dbReference type="Pfam" id="PF19780"/>
    </source>
</evidence>
<organism evidence="3 4">
    <name type="scientific">Undibacterium cyanobacteriorum</name>
    <dbReference type="NCBI Taxonomy" id="3073561"/>
    <lineage>
        <taxon>Bacteria</taxon>
        <taxon>Pseudomonadati</taxon>
        <taxon>Pseudomonadota</taxon>
        <taxon>Betaproteobacteria</taxon>
        <taxon>Burkholderiales</taxon>
        <taxon>Oxalobacteraceae</taxon>
        <taxon>Undibacterium</taxon>
    </lineage>
</organism>
<dbReference type="Proteomes" id="UP001181355">
    <property type="component" value="Chromosome"/>
</dbReference>
<dbReference type="InterPro" id="IPR046232">
    <property type="entry name" value="DUF6265"/>
</dbReference>
<dbReference type="RefSeq" id="WP_309483319.1">
    <property type="nucleotide sequence ID" value="NZ_CP133720.1"/>
</dbReference>
<keyword evidence="1" id="KW-0732">Signal</keyword>
<sequence>MRNRFIYFAVLVMSSQQIAMAQESNLLAPVHWLAGCWSADGGEPGSGEHWMPAAGDTMIGVGRTIKNGKTVDYEFLQLKRGADGKLAFVALPSGQKEASFSLLSAHPDEVIFENLEHDFPQRIIYRREGNDRLKARIEGMRNNKLRAIDFPMSRAECK</sequence>
<accession>A0ABY9RKW8</accession>
<feature type="domain" description="DUF6265" evidence="2">
    <location>
        <begin position="31"/>
        <end position="138"/>
    </location>
</feature>
<evidence type="ECO:0000313" key="3">
    <source>
        <dbReference type="EMBL" id="WMW81842.1"/>
    </source>
</evidence>
<feature type="signal peptide" evidence="1">
    <location>
        <begin position="1"/>
        <end position="21"/>
    </location>
</feature>
<dbReference type="EMBL" id="CP133720">
    <property type="protein sequence ID" value="WMW81842.1"/>
    <property type="molecule type" value="Genomic_DNA"/>
</dbReference>
<protein>
    <submittedName>
        <fullName evidence="3">DUF6265 family protein</fullName>
    </submittedName>
</protein>
<feature type="chain" id="PRO_5047352582" evidence="1">
    <location>
        <begin position="22"/>
        <end position="158"/>
    </location>
</feature>
<keyword evidence="4" id="KW-1185">Reference proteome</keyword>
<gene>
    <name evidence="3" type="ORF">RF679_06045</name>
</gene>
<dbReference type="Pfam" id="PF19780">
    <property type="entry name" value="DUF6265"/>
    <property type="match status" value="1"/>
</dbReference>
<reference evidence="3" key="1">
    <citation type="submission" date="2023-09" db="EMBL/GenBank/DDBJ databases">
        <title>Undibacterium sp. 20NA77.5 isolated from freshwater.</title>
        <authorList>
            <person name="Le V."/>
            <person name="Ko S.-R."/>
            <person name="Ahn C.-Y."/>
            <person name="Oh H.-M."/>
        </authorList>
    </citation>
    <scope>NUCLEOTIDE SEQUENCE</scope>
    <source>
        <strain evidence="3">20NA77.5</strain>
    </source>
</reference>
<evidence type="ECO:0000256" key="1">
    <source>
        <dbReference type="SAM" id="SignalP"/>
    </source>
</evidence>